<evidence type="ECO:0000313" key="2">
    <source>
        <dbReference type="EMBL" id="KAK3578652.1"/>
    </source>
</evidence>
<reference evidence="2" key="2">
    <citation type="journal article" date="2021" name="Genome Biol. Evol.">
        <title>Developing a high-quality reference genome for a parasitic bivalve with doubly uniparental inheritance (Bivalvia: Unionida).</title>
        <authorList>
            <person name="Smith C.H."/>
        </authorList>
    </citation>
    <scope>NUCLEOTIDE SEQUENCE</scope>
    <source>
        <strain evidence="2">CHS0354</strain>
        <tissue evidence="2">Mantle</tissue>
    </source>
</reference>
<dbReference type="AlphaFoldDB" id="A0AAE0RS72"/>
<keyword evidence="3" id="KW-1185">Reference proteome</keyword>
<evidence type="ECO:0000313" key="3">
    <source>
        <dbReference type="Proteomes" id="UP001195483"/>
    </source>
</evidence>
<dbReference type="Proteomes" id="UP001195483">
    <property type="component" value="Unassembled WGS sequence"/>
</dbReference>
<dbReference type="Gene3D" id="2.60.40.10">
    <property type="entry name" value="Immunoglobulins"/>
    <property type="match status" value="1"/>
</dbReference>
<protein>
    <recommendedName>
        <fullName evidence="1">Ig-like domain-containing protein</fullName>
    </recommendedName>
</protein>
<reference evidence="2" key="3">
    <citation type="submission" date="2023-05" db="EMBL/GenBank/DDBJ databases">
        <authorList>
            <person name="Smith C.H."/>
        </authorList>
    </citation>
    <scope>NUCLEOTIDE SEQUENCE</scope>
    <source>
        <strain evidence="2">CHS0354</strain>
        <tissue evidence="2">Mantle</tissue>
    </source>
</reference>
<reference evidence="2" key="1">
    <citation type="journal article" date="2021" name="Genome Biol. Evol.">
        <title>A High-Quality Reference Genome for a Parasitic Bivalve with Doubly Uniparental Inheritance (Bivalvia: Unionida).</title>
        <authorList>
            <person name="Smith C.H."/>
        </authorList>
    </citation>
    <scope>NUCLEOTIDE SEQUENCE</scope>
    <source>
        <strain evidence="2">CHS0354</strain>
    </source>
</reference>
<sequence length="82" mass="9727">MIVIWAKENYFNPEPEYMNRMDFSILKKDRELVLNIRLKNISELDAGVYTCYMQLHDEEMETVKLIVTGRTLDTYCDNASDQ</sequence>
<dbReference type="EMBL" id="JAEAOA010000236">
    <property type="protein sequence ID" value="KAK3578652.1"/>
    <property type="molecule type" value="Genomic_DNA"/>
</dbReference>
<accession>A0AAE0RS72</accession>
<comment type="caution">
    <text evidence="2">The sequence shown here is derived from an EMBL/GenBank/DDBJ whole genome shotgun (WGS) entry which is preliminary data.</text>
</comment>
<gene>
    <name evidence="2" type="ORF">CHS0354_002954</name>
</gene>
<dbReference type="InterPro" id="IPR007110">
    <property type="entry name" value="Ig-like_dom"/>
</dbReference>
<dbReference type="InterPro" id="IPR013783">
    <property type="entry name" value="Ig-like_fold"/>
</dbReference>
<proteinExistence type="predicted"/>
<dbReference type="PROSITE" id="PS50835">
    <property type="entry name" value="IG_LIKE"/>
    <property type="match status" value="1"/>
</dbReference>
<organism evidence="2 3">
    <name type="scientific">Potamilus streckersoni</name>
    <dbReference type="NCBI Taxonomy" id="2493646"/>
    <lineage>
        <taxon>Eukaryota</taxon>
        <taxon>Metazoa</taxon>
        <taxon>Spiralia</taxon>
        <taxon>Lophotrochozoa</taxon>
        <taxon>Mollusca</taxon>
        <taxon>Bivalvia</taxon>
        <taxon>Autobranchia</taxon>
        <taxon>Heteroconchia</taxon>
        <taxon>Palaeoheterodonta</taxon>
        <taxon>Unionida</taxon>
        <taxon>Unionoidea</taxon>
        <taxon>Unionidae</taxon>
        <taxon>Ambleminae</taxon>
        <taxon>Lampsilini</taxon>
        <taxon>Potamilus</taxon>
    </lineage>
</organism>
<feature type="domain" description="Ig-like" evidence="1">
    <location>
        <begin position="1"/>
        <end position="68"/>
    </location>
</feature>
<name>A0AAE0RS72_9BIVA</name>
<evidence type="ECO:0000259" key="1">
    <source>
        <dbReference type="PROSITE" id="PS50835"/>
    </source>
</evidence>